<dbReference type="AlphaFoldDB" id="M9T1P0"/>
<proteinExistence type="evidence at transcript level"/>
<name>M9T1P0_CYLRU</name>
<evidence type="ECO:0000256" key="3">
    <source>
        <dbReference type="ARBA" id="ARBA00022525"/>
    </source>
</evidence>
<protein>
    <submittedName>
        <fullName evidence="10">Lectin-Cyl-1</fullName>
    </submittedName>
</protein>
<dbReference type="GO" id="GO:0046872">
    <property type="term" value="F:metal ion binding"/>
    <property type="evidence" value="ECO:0007669"/>
    <property type="project" value="UniProtKB-KW"/>
</dbReference>
<dbReference type="GO" id="GO:0030246">
    <property type="term" value="F:carbohydrate binding"/>
    <property type="evidence" value="ECO:0007669"/>
    <property type="project" value="UniProtKB-KW"/>
</dbReference>
<keyword evidence="3" id="KW-0964">Secreted</keyword>
<evidence type="ECO:0000256" key="2">
    <source>
        <dbReference type="ARBA" id="ARBA00006250"/>
    </source>
</evidence>
<dbReference type="GO" id="GO:0005576">
    <property type="term" value="C:extracellular region"/>
    <property type="evidence" value="ECO:0007669"/>
    <property type="project" value="UniProtKB-SubCell"/>
</dbReference>
<dbReference type="SMART" id="SM00034">
    <property type="entry name" value="CLECT"/>
    <property type="match status" value="1"/>
</dbReference>
<feature type="signal peptide" evidence="8">
    <location>
        <begin position="1"/>
        <end position="23"/>
    </location>
</feature>
<dbReference type="Gene3D" id="3.10.100.10">
    <property type="entry name" value="Mannose-Binding Protein A, subunit A"/>
    <property type="match status" value="1"/>
</dbReference>
<feature type="chain" id="PRO_5004102796" evidence="8">
    <location>
        <begin position="24"/>
        <end position="166"/>
    </location>
</feature>
<comment type="subcellular location">
    <subcellularLocation>
        <location evidence="1">Secreted</location>
    </subcellularLocation>
</comment>
<keyword evidence="6" id="KW-0106">Calcium</keyword>
<organism evidence="10">
    <name type="scientific">Cylindrophis ruffus</name>
    <name type="common">Red-tailed pipe snake</name>
    <dbReference type="NCBI Taxonomy" id="186578"/>
    <lineage>
        <taxon>Eukaryota</taxon>
        <taxon>Metazoa</taxon>
        <taxon>Chordata</taxon>
        <taxon>Craniata</taxon>
        <taxon>Vertebrata</taxon>
        <taxon>Euteleostomi</taxon>
        <taxon>Lepidosauria</taxon>
        <taxon>Squamata</taxon>
        <taxon>Bifurcata</taxon>
        <taxon>Unidentata</taxon>
        <taxon>Episquamata</taxon>
        <taxon>Toxicofera</taxon>
        <taxon>Serpentes</taxon>
        <taxon>Henophidia</taxon>
        <taxon>Cylindrophiidae</taxon>
        <taxon>Cylindrophis</taxon>
    </lineage>
</organism>
<evidence type="ECO:0000256" key="7">
    <source>
        <dbReference type="ARBA" id="ARBA00023157"/>
    </source>
</evidence>
<dbReference type="Pfam" id="PF00059">
    <property type="entry name" value="Lectin_C"/>
    <property type="match status" value="1"/>
</dbReference>
<dbReference type="InterPro" id="IPR001304">
    <property type="entry name" value="C-type_lectin-like"/>
</dbReference>
<evidence type="ECO:0000259" key="9">
    <source>
        <dbReference type="PROSITE" id="PS50041"/>
    </source>
</evidence>
<evidence type="ECO:0000256" key="1">
    <source>
        <dbReference type="ARBA" id="ARBA00004613"/>
    </source>
</evidence>
<dbReference type="FunFam" id="3.10.100.10:FF:000015">
    <property type="entry name" value="C-type lectin Cal"/>
    <property type="match status" value="1"/>
</dbReference>
<dbReference type="InterPro" id="IPR016187">
    <property type="entry name" value="CTDL_fold"/>
</dbReference>
<evidence type="ECO:0000256" key="8">
    <source>
        <dbReference type="SAM" id="SignalP"/>
    </source>
</evidence>
<sequence>MRCFASLTLGWLVVVVSLSGTGAQNKCPNNYWFFYNNYCYKYFSLLLNWNDAEIYCNDQVMGGHLASIHDEAESFQLFQYLFQYPLIFGNVWIGLRDPHKRRNWEWSDGSSFNYTSWNQGEPNNLLYREYCVELWAWSKYVKWNDENCKSPRGFLCKYQLKNVGSI</sequence>
<dbReference type="PANTHER" id="PTHR22803">
    <property type="entry name" value="MANNOSE, PHOSPHOLIPASE, LECTIN RECEPTOR RELATED"/>
    <property type="match status" value="1"/>
</dbReference>
<evidence type="ECO:0000256" key="6">
    <source>
        <dbReference type="ARBA" id="ARBA00022837"/>
    </source>
</evidence>
<evidence type="ECO:0000313" key="10">
    <source>
        <dbReference type="EMBL" id="AGI97184.1"/>
    </source>
</evidence>
<keyword evidence="7" id="KW-1015">Disulfide bond</keyword>
<dbReference type="PRINTS" id="PR01504">
    <property type="entry name" value="PNCREATITSAP"/>
</dbReference>
<dbReference type="SUPFAM" id="SSF56436">
    <property type="entry name" value="C-type lectin-like"/>
    <property type="match status" value="1"/>
</dbReference>
<reference evidence="10" key="1">
    <citation type="submission" date="2012-08" db="EMBL/GenBank/DDBJ databases">
        <title>Squeezers and leaf-cutters: differential diversification and degeneration of the venom system in toxicoferan reptiles.</title>
        <authorList>
            <person name="Fry B.G."/>
            <person name="Undheim E.A.B."/>
            <person name="Ali S.A."/>
            <person name="Debono J."/>
            <person name="Scheib H."/>
            <person name="Ruder T."/>
            <person name="Jackson T.N.W."/>
            <person name="Morgenstern D."/>
            <person name="Cadwallader L."/>
            <person name="Whitehead D."/>
            <person name="Nabuurs R."/>
            <person name="van der Weerd L."/>
            <person name="Vidal N."/>
            <person name="Roelants K."/>
            <person name="Hendrikx I."/>
            <person name="Pineda Gonzalez S."/>
            <person name="Jones A."/>
            <person name="King G.F."/>
            <person name="Antunes A."/>
            <person name="Sunagar K."/>
        </authorList>
    </citation>
    <scope>NUCLEOTIDE SEQUENCE</scope>
</reference>
<comment type="similarity">
    <text evidence="2">Belongs to the true venom lectin family.</text>
</comment>
<dbReference type="EMBL" id="JX467161">
    <property type="protein sequence ID" value="AGI97184.1"/>
    <property type="molecule type" value="mRNA"/>
</dbReference>
<keyword evidence="8" id="KW-0732">Signal</keyword>
<dbReference type="InterPro" id="IPR050111">
    <property type="entry name" value="C-type_lectin/snaclec_domain"/>
</dbReference>
<accession>M9T1P0</accession>
<dbReference type="PROSITE" id="PS50041">
    <property type="entry name" value="C_TYPE_LECTIN_2"/>
    <property type="match status" value="1"/>
</dbReference>
<keyword evidence="5" id="KW-0430">Lectin</keyword>
<dbReference type="InterPro" id="IPR018378">
    <property type="entry name" value="C-type_lectin_CS"/>
</dbReference>
<evidence type="ECO:0000256" key="5">
    <source>
        <dbReference type="ARBA" id="ARBA00022734"/>
    </source>
</evidence>
<dbReference type="InterPro" id="IPR016186">
    <property type="entry name" value="C-type_lectin-like/link_sf"/>
</dbReference>
<feature type="domain" description="C-type lectin" evidence="9">
    <location>
        <begin position="35"/>
        <end position="157"/>
    </location>
</feature>
<dbReference type="PROSITE" id="PS00615">
    <property type="entry name" value="C_TYPE_LECTIN_1"/>
    <property type="match status" value="1"/>
</dbReference>
<keyword evidence="4" id="KW-0479">Metal-binding</keyword>
<evidence type="ECO:0000256" key="4">
    <source>
        <dbReference type="ARBA" id="ARBA00022723"/>
    </source>
</evidence>